<name>A0A316Z5H2_9BASI</name>
<dbReference type="Proteomes" id="UP000245946">
    <property type="component" value="Unassembled WGS sequence"/>
</dbReference>
<reference evidence="1 2" key="1">
    <citation type="journal article" date="2018" name="Mol. Biol. Evol.">
        <title>Broad Genomic Sampling Reveals a Smut Pathogenic Ancestry of the Fungal Clade Ustilaginomycotina.</title>
        <authorList>
            <person name="Kijpornyongpan T."/>
            <person name="Mondo S.J."/>
            <person name="Barry K."/>
            <person name="Sandor L."/>
            <person name="Lee J."/>
            <person name="Lipzen A."/>
            <person name="Pangilinan J."/>
            <person name="LaButti K."/>
            <person name="Hainaut M."/>
            <person name="Henrissat B."/>
            <person name="Grigoriev I.V."/>
            <person name="Spatafora J.W."/>
            <person name="Aime M.C."/>
        </authorList>
    </citation>
    <scope>NUCLEOTIDE SEQUENCE [LARGE SCALE GENOMIC DNA]</scope>
    <source>
        <strain evidence="1 2">MCA 4186</strain>
    </source>
</reference>
<keyword evidence="2" id="KW-1185">Reference proteome</keyword>
<dbReference type="EMBL" id="KZ819300">
    <property type="protein sequence ID" value="PWN96218.1"/>
    <property type="molecule type" value="Genomic_DNA"/>
</dbReference>
<gene>
    <name evidence="1" type="ORF">FA09DRAFT_95740</name>
</gene>
<accession>A0A316Z5H2</accession>
<proteinExistence type="predicted"/>
<protein>
    <submittedName>
        <fullName evidence="1">Uncharacterized protein</fullName>
    </submittedName>
</protein>
<dbReference type="AlphaFoldDB" id="A0A316Z5H2"/>
<evidence type="ECO:0000313" key="2">
    <source>
        <dbReference type="Proteomes" id="UP000245946"/>
    </source>
</evidence>
<dbReference type="GeneID" id="37273462"/>
<organism evidence="1 2">
    <name type="scientific">Tilletiopsis washingtonensis</name>
    <dbReference type="NCBI Taxonomy" id="58919"/>
    <lineage>
        <taxon>Eukaryota</taxon>
        <taxon>Fungi</taxon>
        <taxon>Dikarya</taxon>
        <taxon>Basidiomycota</taxon>
        <taxon>Ustilaginomycotina</taxon>
        <taxon>Exobasidiomycetes</taxon>
        <taxon>Entylomatales</taxon>
        <taxon>Entylomatales incertae sedis</taxon>
        <taxon>Tilletiopsis</taxon>
    </lineage>
</organism>
<evidence type="ECO:0000313" key="1">
    <source>
        <dbReference type="EMBL" id="PWN96218.1"/>
    </source>
</evidence>
<dbReference type="RefSeq" id="XP_025596497.1">
    <property type="nucleotide sequence ID" value="XM_025745918.1"/>
</dbReference>
<sequence length="143" mass="15676">MHSPIAAAISKDFKDFKVDIMAPPTLPPPTLSVEAHSPSSRPAVPLPQIIRSTKNSPSLIWRTLRLSNLRLDPSLLLSLALLLRRLSPPLLREPSSLLPPRRRRRSLLDQPSLLSATRTRLLGVALRDGRLLVELGGAAHAEA</sequence>